<dbReference type="OrthoDB" id="7572058at2"/>
<evidence type="ECO:0000256" key="4">
    <source>
        <dbReference type="ARBA" id="ARBA00022741"/>
    </source>
</evidence>
<gene>
    <name evidence="13" type="ORF">BHK69_19160</name>
</gene>
<dbReference type="GO" id="GO:0009117">
    <property type="term" value="P:nucleotide metabolic process"/>
    <property type="evidence" value="ECO:0007669"/>
    <property type="project" value="UniProtKB-KW"/>
</dbReference>
<keyword evidence="6" id="KW-0460">Magnesium</keyword>
<dbReference type="GO" id="GO:0005524">
    <property type="term" value="F:ATP binding"/>
    <property type="evidence" value="ECO:0007669"/>
    <property type="project" value="UniProtKB-KW"/>
</dbReference>
<feature type="domain" description="Cyclic GMP-AMP synthase DncV-like nucleotidyltransferase" evidence="12">
    <location>
        <begin position="53"/>
        <end position="136"/>
    </location>
</feature>
<dbReference type="GO" id="GO:0046872">
    <property type="term" value="F:metal ion binding"/>
    <property type="evidence" value="ECO:0007669"/>
    <property type="project" value="UniProtKB-KW"/>
</dbReference>
<evidence type="ECO:0000313" key="14">
    <source>
        <dbReference type="Proteomes" id="UP000094969"/>
    </source>
</evidence>
<dbReference type="GO" id="GO:0051607">
    <property type="term" value="P:defense response to virus"/>
    <property type="evidence" value="ECO:0007669"/>
    <property type="project" value="UniProtKB-KW"/>
</dbReference>
<reference evidence="13 14" key="1">
    <citation type="journal article" date="2015" name="Antonie Van Leeuwenhoek">
        <title>Bosea vaviloviae sp. nov., a new species of slow-growing rhizobia isolated from nodules of the relict species Vavilovia formosa (Stev.) Fed.</title>
        <authorList>
            <person name="Safronova V.I."/>
            <person name="Kuznetsova I.G."/>
            <person name="Sazanova A.L."/>
            <person name="Kimeklis A.K."/>
            <person name="Belimov A.A."/>
            <person name="Andronov E.E."/>
            <person name="Pinaev A.G."/>
            <person name="Chizhevskaya E.P."/>
            <person name="Pukhaev A.R."/>
            <person name="Popov K.P."/>
            <person name="Willems A."/>
            <person name="Tikhonovich I.A."/>
        </authorList>
    </citation>
    <scope>NUCLEOTIDE SEQUENCE [LARGE SCALE GENOMIC DNA]</scope>
    <source>
        <strain evidence="13 14">Vaf18</strain>
    </source>
</reference>
<keyword evidence="14" id="KW-1185">Reference proteome</keyword>
<keyword evidence="2" id="KW-0548">Nucleotidyltransferase</keyword>
<evidence type="ECO:0000256" key="3">
    <source>
        <dbReference type="ARBA" id="ARBA00022723"/>
    </source>
</evidence>
<evidence type="ECO:0000256" key="7">
    <source>
        <dbReference type="ARBA" id="ARBA00023080"/>
    </source>
</evidence>
<dbReference type="Pfam" id="PF21654">
    <property type="entry name" value="DncV-like_NTFase"/>
    <property type="match status" value="1"/>
</dbReference>
<evidence type="ECO:0000256" key="10">
    <source>
        <dbReference type="ARBA" id="ARBA00048304"/>
    </source>
</evidence>
<evidence type="ECO:0000256" key="9">
    <source>
        <dbReference type="ARBA" id="ARBA00044145"/>
    </source>
</evidence>
<evidence type="ECO:0000256" key="11">
    <source>
        <dbReference type="SAM" id="MobiDB-lite"/>
    </source>
</evidence>
<keyword evidence="8" id="KW-0051">Antiviral defense</keyword>
<evidence type="ECO:0000256" key="8">
    <source>
        <dbReference type="ARBA" id="ARBA00023118"/>
    </source>
</evidence>
<dbReference type="RefSeq" id="WP_069691490.1">
    <property type="nucleotide sequence ID" value="NZ_CP017147.1"/>
</dbReference>
<proteinExistence type="predicted"/>
<keyword evidence="5" id="KW-0067">ATP-binding</keyword>
<evidence type="ECO:0000256" key="1">
    <source>
        <dbReference type="ARBA" id="ARBA00022679"/>
    </source>
</evidence>
<comment type="catalytic activity">
    <reaction evidence="10">
        <text>GTP + ATP = 3',3'-cGAMP + 2 diphosphate</text>
        <dbReference type="Rhea" id="RHEA:35647"/>
        <dbReference type="ChEBI" id="CHEBI:30616"/>
        <dbReference type="ChEBI" id="CHEBI:33019"/>
        <dbReference type="ChEBI" id="CHEBI:37565"/>
        <dbReference type="ChEBI" id="CHEBI:71501"/>
    </reaction>
    <physiologicalReaction direction="left-to-right" evidence="10">
        <dbReference type="Rhea" id="RHEA:35648"/>
    </physiologicalReaction>
</comment>
<keyword evidence="4" id="KW-0547">Nucleotide-binding</keyword>
<name>A0A1D7U4H7_9HYPH</name>
<protein>
    <recommendedName>
        <fullName evidence="9">Cyclic GMP-AMP synthase</fullName>
    </recommendedName>
</protein>
<dbReference type="KEGG" id="bvv:BHK69_19160"/>
<evidence type="ECO:0000313" key="13">
    <source>
        <dbReference type="EMBL" id="AOO82280.1"/>
    </source>
</evidence>
<organism evidence="13 14">
    <name type="scientific">Bosea vaviloviae</name>
    <dbReference type="NCBI Taxonomy" id="1526658"/>
    <lineage>
        <taxon>Bacteria</taxon>
        <taxon>Pseudomonadati</taxon>
        <taxon>Pseudomonadota</taxon>
        <taxon>Alphaproteobacteria</taxon>
        <taxon>Hyphomicrobiales</taxon>
        <taxon>Boseaceae</taxon>
        <taxon>Bosea</taxon>
    </lineage>
</organism>
<evidence type="ECO:0000259" key="12">
    <source>
        <dbReference type="Pfam" id="PF21654"/>
    </source>
</evidence>
<keyword evidence="3" id="KW-0479">Metal-binding</keyword>
<evidence type="ECO:0000256" key="5">
    <source>
        <dbReference type="ARBA" id="ARBA00022840"/>
    </source>
</evidence>
<feature type="region of interest" description="Disordered" evidence="11">
    <location>
        <begin position="317"/>
        <end position="342"/>
    </location>
</feature>
<dbReference type="InterPro" id="IPR048445">
    <property type="entry name" value="DncV-like_NTFase"/>
</dbReference>
<dbReference type="GO" id="GO:0016779">
    <property type="term" value="F:nucleotidyltransferase activity"/>
    <property type="evidence" value="ECO:0007669"/>
    <property type="project" value="UniProtKB-KW"/>
</dbReference>
<keyword evidence="7" id="KW-0546">Nucleotide metabolism</keyword>
<evidence type="ECO:0000256" key="6">
    <source>
        <dbReference type="ARBA" id="ARBA00022842"/>
    </source>
</evidence>
<dbReference type="STRING" id="1526658.BHK69_19160"/>
<dbReference type="EMBL" id="CP017147">
    <property type="protein sequence ID" value="AOO82280.1"/>
    <property type="molecule type" value="Genomic_DNA"/>
</dbReference>
<dbReference type="AlphaFoldDB" id="A0A1D7U4H7"/>
<dbReference type="Proteomes" id="UP000094969">
    <property type="component" value="Chromosome"/>
</dbReference>
<accession>A0A1D7U4H7</accession>
<keyword evidence="1" id="KW-0808">Transferase</keyword>
<evidence type="ECO:0000256" key="2">
    <source>
        <dbReference type="ARBA" id="ARBA00022695"/>
    </source>
</evidence>
<sequence>MKDCNEQVRGYHQAEVKMNDFGREDIFKKAKANRTRLRNGLARDDRPTPVGSRTQGSYAMRTMIHDPAGDYDIDDGVYFKKEDLVGERDGEMSALAVRQMVCAALQDDRFTEVPEVLKNCVRVYYQQGYHVDVPAYRRVRTTDPLTGITSDKYELAGAYWKASDALSVTKWFRDQNKALCSDATGNGNNGQFVRVVRLVKAFARSRPHWNGKMASGFALTKLVAEHYREDTGRDDQALREVLRAIRDRLEYNDGVRHPTLDENIADPGSARTAFLRSKLVDKLPCLDVLDDPDCTHDQAMRAWDKFFKSEWFRIQPDPADEEDLENKTKAPAVIKSGGQGYA</sequence>